<feature type="domain" description="Bacterial sugar transferase" evidence="2">
    <location>
        <begin position="8"/>
        <end position="182"/>
    </location>
</feature>
<dbReference type="EC" id="2.-.-.-" evidence="3"/>
<keyword evidence="4" id="KW-1185">Reference proteome</keyword>
<protein>
    <submittedName>
        <fullName evidence="3">Putative sugar transferase EpsL</fullName>
        <ecNumber evidence="3">2.-.-.-</ecNumber>
    </submittedName>
</protein>
<sequence length="210" mass="23795">MNSGLRVKRIFDLGFSVALIILLLPLMGAVAALIKINLGSPVVFRQQRPGLKGKPFYIYKFRTMTDAVDGKGNLLPDEQRLTTTGRLLRRLSLDELPQLLNVIKGDLSLVGPRPLLMEYLPRYNREQARRHDVKPGITGWAQVQGRNALTWEEKFRLDVWYVDNWSLGLDIKILLMTILKVAKREGINQSGHVTMPEFKGEQGGDLSCRN</sequence>
<dbReference type="RefSeq" id="WP_126307604.1">
    <property type="nucleotide sequence ID" value="NZ_AP018449.1"/>
</dbReference>
<dbReference type="Proteomes" id="UP000276437">
    <property type="component" value="Chromosome"/>
</dbReference>
<dbReference type="PANTHER" id="PTHR30576">
    <property type="entry name" value="COLANIC BIOSYNTHESIS UDP-GLUCOSE LIPID CARRIER TRANSFERASE"/>
    <property type="match status" value="1"/>
</dbReference>
<dbReference type="OrthoDB" id="9808602at2"/>
<dbReference type="KEGG" id="mana:MAMMFC1_01384"/>
<proteinExistence type="inferred from homology"/>
<evidence type="ECO:0000313" key="4">
    <source>
        <dbReference type="Proteomes" id="UP000276437"/>
    </source>
</evidence>
<evidence type="ECO:0000313" key="3">
    <source>
        <dbReference type="EMBL" id="BBB90723.1"/>
    </source>
</evidence>
<gene>
    <name evidence="3" type="primary">epsL</name>
    <name evidence="3" type="ORF">MAMMFC1_01384</name>
</gene>
<dbReference type="InterPro" id="IPR003362">
    <property type="entry name" value="Bact_transf"/>
</dbReference>
<comment type="similarity">
    <text evidence="1">Belongs to the bacterial sugar transferase family.</text>
</comment>
<keyword evidence="3" id="KW-0808">Transferase</keyword>
<organism evidence="3 4">
    <name type="scientific">Methylomusa anaerophila</name>
    <dbReference type="NCBI Taxonomy" id="1930071"/>
    <lineage>
        <taxon>Bacteria</taxon>
        <taxon>Bacillati</taxon>
        <taxon>Bacillota</taxon>
        <taxon>Negativicutes</taxon>
        <taxon>Selenomonadales</taxon>
        <taxon>Sporomusaceae</taxon>
        <taxon>Methylomusa</taxon>
    </lineage>
</organism>
<name>A0A348AI25_9FIRM</name>
<dbReference type="GO" id="GO:0016780">
    <property type="term" value="F:phosphotransferase activity, for other substituted phosphate groups"/>
    <property type="evidence" value="ECO:0007669"/>
    <property type="project" value="TreeGrafter"/>
</dbReference>
<evidence type="ECO:0000259" key="2">
    <source>
        <dbReference type="Pfam" id="PF02397"/>
    </source>
</evidence>
<dbReference type="PANTHER" id="PTHR30576:SF8">
    <property type="entry name" value="UNDECAPRENYL-PHOSPHATE GALACTOSE PHOSPHOTRANSFERASE"/>
    <property type="match status" value="1"/>
</dbReference>
<dbReference type="EMBL" id="AP018449">
    <property type="protein sequence ID" value="BBB90723.1"/>
    <property type="molecule type" value="Genomic_DNA"/>
</dbReference>
<accession>A0A348AI25</accession>
<dbReference type="Pfam" id="PF02397">
    <property type="entry name" value="Bac_transf"/>
    <property type="match status" value="1"/>
</dbReference>
<dbReference type="AlphaFoldDB" id="A0A348AI25"/>
<evidence type="ECO:0000256" key="1">
    <source>
        <dbReference type="ARBA" id="ARBA00006464"/>
    </source>
</evidence>
<reference evidence="3 4" key="1">
    <citation type="journal article" date="2018" name="Int. J. Syst. Evol. Microbiol.">
        <title>Methylomusa anaerophila gen. nov., sp. nov., an anaerobic methanol-utilizing bacterium isolated from a microbial fuel cell.</title>
        <authorList>
            <person name="Amano N."/>
            <person name="Yamamuro A."/>
            <person name="Miyahara M."/>
            <person name="Kouzuma A."/>
            <person name="Abe T."/>
            <person name="Watanabe K."/>
        </authorList>
    </citation>
    <scope>NUCLEOTIDE SEQUENCE [LARGE SCALE GENOMIC DNA]</scope>
    <source>
        <strain evidence="3 4">MMFC1</strain>
    </source>
</reference>